<reference evidence="5" key="1">
    <citation type="submission" date="2013-03" db="EMBL/GenBank/DDBJ databases">
        <title>The Genome Sequence of Anopheles minimus MINIMUS1.</title>
        <authorList>
            <consortium name="The Broad Institute Genomics Platform"/>
            <person name="Neafsey D.E."/>
            <person name="Walton C."/>
            <person name="Walker B."/>
            <person name="Young S.K."/>
            <person name="Zeng Q."/>
            <person name="Gargeya S."/>
            <person name="Fitzgerald M."/>
            <person name="Haas B."/>
            <person name="Abouelleil A."/>
            <person name="Allen A.W."/>
            <person name="Alvarado L."/>
            <person name="Arachchi H.M."/>
            <person name="Berlin A.M."/>
            <person name="Chapman S.B."/>
            <person name="Gainer-Dewar J."/>
            <person name="Goldberg J."/>
            <person name="Griggs A."/>
            <person name="Gujja S."/>
            <person name="Hansen M."/>
            <person name="Howarth C."/>
            <person name="Imamovic A."/>
            <person name="Ireland A."/>
            <person name="Larimer J."/>
            <person name="McCowan C."/>
            <person name="Murphy C."/>
            <person name="Pearson M."/>
            <person name="Poon T.W."/>
            <person name="Priest M."/>
            <person name="Roberts A."/>
            <person name="Saif S."/>
            <person name="Shea T."/>
            <person name="Sisk P."/>
            <person name="Sykes S."/>
            <person name="Wortman J."/>
            <person name="Nusbaum C."/>
            <person name="Birren B."/>
        </authorList>
    </citation>
    <scope>NUCLEOTIDE SEQUENCE [LARGE SCALE GENOMIC DNA]</scope>
    <source>
        <strain evidence="5">MINIMUS1</strain>
    </source>
</reference>
<evidence type="ECO:0000256" key="1">
    <source>
        <dbReference type="SAM" id="MobiDB-lite"/>
    </source>
</evidence>
<evidence type="ECO:0000259" key="3">
    <source>
        <dbReference type="PROSITE" id="PS50835"/>
    </source>
</evidence>
<feature type="region of interest" description="Disordered" evidence="1">
    <location>
        <begin position="44"/>
        <end position="63"/>
    </location>
</feature>
<evidence type="ECO:0000256" key="2">
    <source>
        <dbReference type="SAM" id="Phobius"/>
    </source>
</evidence>
<feature type="domain" description="Ig-like" evidence="3">
    <location>
        <begin position="224"/>
        <end position="272"/>
    </location>
</feature>
<organism evidence="4 5">
    <name type="scientific">Anopheles minimus</name>
    <dbReference type="NCBI Taxonomy" id="112268"/>
    <lineage>
        <taxon>Eukaryota</taxon>
        <taxon>Metazoa</taxon>
        <taxon>Ecdysozoa</taxon>
        <taxon>Arthropoda</taxon>
        <taxon>Hexapoda</taxon>
        <taxon>Insecta</taxon>
        <taxon>Pterygota</taxon>
        <taxon>Neoptera</taxon>
        <taxon>Endopterygota</taxon>
        <taxon>Diptera</taxon>
        <taxon>Nematocera</taxon>
        <taxon>Culicoidea</taxon>
        <taxon>Culicidae</taxon>
        <taxon>Anophelinae</taxon>
        <taxon>Anopheles</taxon>
    </lineage>
</organism>
<dbReference type="STRING" id="112268.A0A182W0S8"/>
<protein>
    <recommendedName>
        <fullName evidence="3">Ig-like domain-containing protein</fullName>
    </recommendedName>
</protein>
<reference evidence="4" key="2">
    <citation type="submission" date="2020-05" db="UniProtKB">
        <authorList>
            <consortium name="EnsemblMetazoa"/>
        </authorList>
    </citation>
    <scope>IDENTIFICATION</scope>
    <source>
        <strain evidence="4">MINIMUS1</strain>
    </source>
</reference>
<keyword evidence="5" id="KW-1185">Reference proteome</keyword>
<dbReference type="EnsemblMetazoa" id="AMIN003937-RA">
    <property type="protein sequence ID" value="AMIN003937-PA"/>
    <property type="gene ID" value="AMIN003937"/>
</dbReference>
<dbReference type="VEuPathDB" id="VectorBase:AMIN003937"/>
<keyword evidence="2" id="KW-1133">Transmembrane helix</keyword>
<accession>A0A182W0S8</accession>
<sequence>MEIYNHRRLGAVSGAAVCVPGAERPTAQDAATTVAPLEGIESRINGGEKEHQHGTRSTTPSLPMPACTDSVASRWKIRGRIYHRSHLHLLLVAAVLLTHMLVNIRIDIIEHELKAILVFATLTDADDAIGAWSFAPILLIRGFAQFMTGVHCPLANDNEYDDVEDDEADGFLSSTKPSVTLQKRHSVEAMMVKAIPASICCTGALCLKLGLREAASQILNKAEPLFISRSEAFKFAVGDTITLPCEVASPVSANPSLSSLVPLTHTNWKMDR</sequence>
<name>A0A182W0S8_9DIPT</name>
<evidence type="ECO:0000313" key="4">
    <source>
        <dbReference type="EnsemblMetazoa" id="AMIN003937-PA"/>
    </source>
</evidence>
<feature type="transmembrane region" description="Helical" evidence="2">
    <location>
        <begin position="87"/>
        <end position="106"/>
    </location>
</feature>
<evidence type="ECO:0000313" key="5">
    <source>
        <dbReference type="Proteomes" id="UP000075920"/>
    </source>
</evidence>
<dbReference type="InterPro" id="IPR007110">
    <property type="entry name" value="Ig-like_dom"/>
</dbReference>
<dbReference type="PROSITE" id="PS50835">
    <property type="entry name" value="IG_LIKE"/>
    <property type="match status" value="1"/>
</dbReference>
<dbReference type="Proteomes" id="UP000075920">
    <property type="component" value="Unassembled WGS sequence"/>
</dbReference>
<dbReference type="AlphaFoldDB" id="A0A182W0S8"/>
<keyword evidence="2" id="KW-0472">Membrane</keyword>
<keyword evidence="2" id="KW-0812">Transmembrane</keyword>
<proteinExistence type="predicted"/>